<dbReference type="PANTHER" id="PTHR45528:SF1">
    <property type="entry name" value="SENSOR HISTIDINE KINASE CPXA"/>
    <property type="match status" value="1"/>
</dbReference>
<dbReference type="PROSITE" id="PS50109">
    <property type="entry name" value="HIS_KIN"/>
    <property type="match status" value="1"/>
</dbReference>
<evidence type="ECO:0000313" key="17">
    <source>
        <dbReference type="EMBL" id="AKA70710.1"/>
    </source>
</evidence>
<evidence type="ECO:0000256" key="1">
    <source>
        <dbReference type="ARBA" id="ARBA00000085"/>
    </source>
</evidence>
<dbReference type="InterPro" id="IPR005467">
    <property type="entry name" value="His_kinase_dom"/>
</dbReference>
<dbReference type="CDD" id="cd00075">
    <property type="entry name" value="HATPase"/>
    <property type="match status" value="1"/>
</dbReference>
<evidence type="ECO:0000256" key="4">
    <source>
        <dbReference type="ARBA" id="ARBA00022475"/>
    </source>
</evidence>
<dbReference type="KEGG" id="csq:CSCA_3585"/>
<evidence type="ECO:0000313" key="18">
    <source>
        <dbReference type="Proteomes" id="UP000033115"/>
    </source>
</evidence>
<dbReference type="RefSeq" id="WP_029160824.1">
    <property type="nucleotide sequence ID" value="NZ_CP009933.1"/>
</dbReference>
<dbReference type="Gene3D" id="3.30.565.10">
    <property type="entry name" value="Histidine kinase-like ATPase, C-terminal domain"/>
    <property type="match status" value="1"/>
</dbReference>
<evidence type="ECO:0000256" key="14">
    <source>
        <dbReference type="SAM" id="Phobius"/>
    </source>
</evidence>
<dbReference type="SMART" id="SM00388">
    <property type="entry name" value="HisKA"/>
    <property type="match status" value="1"/>
</dbReference>
<dbReference type="PROSITE" id="PS50885">
    <property type="entry name" value="HAMP"/>
    <property type="match status" value="1"/>
</dbReference>
<dbReference type="Pfam" id="PF02518">
    <property type="entry name" value="HATPase_c"/>
    <property type="match status" value="1"/>
</dbReference>
<evidence type="ECO:0000256" key="6">
    <source>
        <dbReference type="ARBA" id="ARBA00022679"/>
    </source>
</evidence>
<dbReference type="InterPro" id="IPR050398">
    <property type="entry name" value="HssS/ArlS-like"/>
</dbReference>
<dbReference type="SUPFAM" id="SSF47384">
    <property type="entry name" value="Homodimeric domain of signal transducing histidine kinase"/>
    <property type="match status" value="1"/>
</dbReference>
<evidence type="ECO:0000259" key="15">
    <source>
        <dbReference type="PROSITE" id="PS50109"/>
    </source>
</evidence>
<evidence type="ECO:0000256" key="10">
    <source>
        <dbReference type="ARBA" id="ARBA00022840"/>
    </source>
</evidence>
<keyword evidence="7 14" id="KW-0812">Transmembrane</keyword>
<comment type="catalytic activity">
    <reaction evidence="1">
        <text>ATP + protein L-histidine = ADP + protein N-phospho-L-histidine.</text>
        <dbReference type="EC" id="2.7.13.3"/>
    </reaction>
</comment>
<dbReference type="InterPro" id="IPR003660">
    <property type="entry name" value="HAMP_dom"/>
</dbReference>
<dbReference type="PANTHER" id="PTHR45528">
    <property type="entry name" value="SENSOR HISTIDINE KINASE CPXA"/>
    <property type="match status" value="1"/>
</dbReference>
<protein>
    <recommendedName>
        <fullName evidence="3">histidine kinase</fullName>
        <ecNumber evidence="3">2.7.13.3</ecNumber>
    </recommendedName>
</protein>
<evidence type="ECO:0000256" key="2">
    <source>
        <dbReference type="ARBA" id="ARBA00004651"/>
    </source>
</evidence>
<evidence type="ECO:0000256" key="3">
    <source>
        <dbReference type="ARBA" id="ARBA00012438"/>
    </source>
</evidence>
<dbReference type="Pfam" id="PF00672">
    <property type="entry name" value="HAMP"/>
    <property type="match status" value="1"/>
</dbReference>
<accession>A0A0E3JQ42</accession>
<dbReference type="PRINTS" id="PR00344">
    <property type="entry name" value="BCTRLSENSOR"/>
</dbReference>
<keyword evidence="9 17" id="KW-0418">Kinase</keyword>
<dbReference type="STRING" id="1548.CSCA_3585"/>
<evidence type="ECO:0000256" key="8">
    <source>
        <dbReference type="ARBA" id="ARBA00022741"/>
    </source>
</evidence>
<organism evidence="17 18">
    <name type="scientific">Clostridium scatologenes</name>
    <dbReference type="NCBI Taxonomy" id="1548"/>
    <lineage>
        <taxon>Bacteria</taxon>
        <taxon>Bacillati</taxon>
        <taxon>Bacillota</taxon>
        <taxon>Clostridia</taxon>
        <taxon>Eubacteriales</taxon>
        <taxon>Clostridiaceae</taxon>
        <taxon>Clostridium</taxon>
    </lineage>
</organism>
<gene>
    <name evidence="17" type="ORF">CSCA_3585</name>
</gene>
<keyword evidence="13 14" id="KW-0472">Membrane</keyword>
<keyword evidence="6" id="KW-0808">Transferase</keyword>
<dbReference type="SUPFAM" id="SSF158472">
    <property type="entry name" value="HAMP domain-like"/>
    <property type="match status" value="1"/>
</dbReference>
<keyword evidence="11 14" id="KW-1133">Transmembrane helix</keyword>
<evidence type="ECO:0000256" key="5">
    <source>
        <dbReference type="ARBA" id="ARBA00022553"/>
    </source>
</evidence>
<dbReference type="Proteomes" id="UP000033115">
    <property type="component" value="Chromosome"/>
</dbReference>
<keyword evidence="12" id="KW-0902">Two-component regulatory system</keyword>
<reference evidence="17 18" key="1">
    <citation type="journal article" date="2015" name="J. Biotechnol.">
        <title>Complete genome sequence of a malodorant-producing acetogen, Clostridium scatologenes ATCC 25775(T).</title>
        <authorList>
            <person name="Zhu Z."/>
            <person name="Guo T."/>
            <person name="Zheng H."/>
            <person name="Song T."/>
            <person name="Ouyang P."/>
            <person name="Xie J."/>
        </authorList>
    </citation>
    <scope>NUCLEOTIDE SEQUENCE [LARGE SCALE GENOMIC DNA]</scope>
    <source>
        <strain evidence="17 18">ATCC 25775</strain>
    </source>
</reference>
<dbReference type="HOGENOM" id="CLU_000445_89_6_9"/>
<proteinExistence type="predicted"/>
<evidence type="ECO:0000256" key="7">
    <source>
        <dbReference type="ARBA" id="ARBA00022692"/>
    </source>
</evidence>
<dbReference type="Pfam" id="PF00512">
    <property type="entry name" value="HisKA"/>
    <property type="match status" value="1"/>
</dbReference>
<feature type="transmembrane region" description="Helical" evidence="14">
    <location>
        <begin position="190"/>
        <end position="214"/>
    </location>
</feature>
<evidence type="ECO:0000256" key="12">
    <source>
        <dbReference type="ARBA" id="ARBA00023012"/>
    </source>
</evidence>
<keyword evidence="4" id="KW-1003">Cell membrane</keyword>
<dbReference type="InterPro" id="IPR036097">
    <property type="entry name" value="HisK_dim/P_sf"/>
</dbReference>
<keyword evidence="18" id="KW-1185">Reference proteome</keyword>
<dbReference type="CDD" id="cd00082">
    <property type="entry name" value="HisKA"/>
    <property type="match status" value="1"/>
</dbReference>
<dbReference type="AlphaFoldDB" id="A0A0E3JQ42"/>
<dbReference type="SMART" id="SM00387">
    <property type="entry name" value="HATPase_c"/>
    <property type="match status" value="1"/>
</dbReference>
<dbReference type="GO" id="GO:0005886">
    <property type="term" value="C:plasma membrane"/>
    <property type="evidence" value="ECO:0007669"/>
    <property type="project" value="UniProtKB-SubCell"/>
</dbReference>
<evidence type="ECO:0000256" key="13">
    <source>
        <dbReference type="ARBA" id="ARBA00023136"/>
    </source>
</evidence>
<dbReference type="CDD" id="cd06225">
    <property type="entry name" value="HAMP"/>
    <property type="match status" value="1"/>
</dbReference>
<dbReference type="Gene3D" id="6.10.340.10">
    <property type="match status" value="1"/>
</dbReference>
<evidence type="ECO:0000256" key="11">
    <source>
        <dbReference type="ARBA" id="ARBA00022989"/>
    </source>
</evidence>
<name>A0A0E3JQ42_CLOSL</name>
<dbReference type="Gene3D" id="1.10.287.130">
    <property type="match status" value="1"/>
</dbReference>
<dbReference type="InterPro" id="IPR036890">
    <property type="entry name" value="HATPase_C_sf"/>
</dbReference>
<dbReference type="InterPro" id="IPR003661">
    <property type="entry name" value="HisK_dim/P_dom"/>
</dbReference>
<feature type="domain" description="HAMP" evidence="16">
    <location>
        <begin position="216"/>
        <end position="268"/>
    </location>
</feature>
<comment type="subcellular location">
    <subcellularLocation>
        <location evidence="2">Cell membrane</location>
        <topology evidence="2">Multi-pass membrane protein</topology>
    </subcellularLocation>
</comment>
<dbReference type="GO" id="GO:0000155">
    <property type="term" value="F:phosphorelay sensor kinase activity"/>
    <property type="evidence" value="ECO:0007669"/>
    <property type="project" value="InterPro"/>
</dbReference>
<keyword evidence="8" id="KW-0547">Nucleotide-binding</keyword>
<keyword evidence="10" id="KW-0067">ATP-binding</keyword>
<feature type="domain" description="Histidine kinase" evidence="15">
    <location>
        <begin position="276"/>
        <end position="481"/>
    </location>
</feature>
<dbReference type="EMBL" id="CP009933">
    <property type="protein sequence ID" value="AKA70710.1"/>
    <property type="molecule type" value="Genomic_DNA"/>
</dbReference>
<sequence length="483" mass="55089">MKKTTIKWKIFKYNIIIIIMLITLTTIIFNIAIRLYFEKDLFIQLNKIASNTERIALKHGPDFFVKSEKVPPPPPSPQNSSSLIHFYFMLDRSLKDSLTVLNANYILLDKSKNILTPFPRESSVNSADILKQINETASKSKKLSSKNYLNFYSSGTEYIALVKPVSEKNSFGLGWIIIYSSIEKVKQLQIGINIILSIILIFSSLIILIFSSILSKKISSPFSTLSQHIRSIAERNFDEKINMSVDDELREFVNNINIMSEKLEIYDKAQKTFFQNASHEFRTPLMSIQSYAEGIKYKVVETDEAADIIIDETKRLTRLVEDLLYLSRLNTIDDNYHYNNLDFNDLIKSCVRRMNTITVNNNIKIILNNIDKKIEISADEEKLSRAIANILSNCIRYASSAVILTIKVIDSKILLTISDDGVGFQKNDLPNIFERFYKGKKGNFGLGLPISKNIIEKHNGKIIAKNSDSGALFIIELPLIKIT</sequence>
<dbReference type="FunFam" id="1.10.287.130:FF:000001">
    <property type="entry name" value="Two-component sensor histidine kinase"/>
    <property type="match status" value="1"/>
</dbReference>
<dbReference type="SUPFAM" id="SSF55874">
    <property type="entry name" value="ATPase domain of HSP90 chaperone/DNA topoisomerase II/histidine kinase"/>
    <property type="match status" value="1"/>
</dbReference>
<evidence type="ECO:0000259" key="16">
    <source>
        <dbReference type="PROSITE" id="PS50885"/>
    </source>
</evidence>
<evidence type="ECO:0000256" key="9">
    <source>
        <dbReference type="ARBA" id="ARBA00022777"/>
    </source>
</evidence>
<feature type="transmembrane region" description="Helical" evidence="14">
    <location>
        <begin position="15"/>
        <end position="37"/>
    </location>
</feature>
<dbReference type="EC" id="2.7.13.3" evidence="3"/>
<dbReference type="InterPro" id="IPR004358">
    <property type="entry name" value="Sig_transdc_His_kin-like_C"/>
</dbReference>
<keyword evidence="5" id="KW-0597">Phosphoprotein</keyword>
<dbReference type="InterPro" id="IPR003594">
    <property type="entry name" value="HATPase_dom"/>
</dbReference>
<dbReference type="GO" id="GO:0005524">
    <property type="term" value="F:ATP binding"/>
    <property type="evidence" value="ECO:0007669"/>
    <property type="project" value="UniProtKB-KW"/>
</dbReference>